<dbReference type="Pfam" id="PF00501">
    <property type="entry name" value="AMP-binding"/>
    <property type="match status" value="1"/>
</dbReference>
<dbReference type="Proteomes" id="UP000516028">
    <property type="component" value="Chromosome"/>
</dbReference>
<sequence length="389" mass="42835">MFNHLIEDISAFDAIDGLAVRHHPVPDLDAQFELVLETTEQVGGALKLDFIYASELFDAPTIHRLAGHYVAILEALASPVDVAVGDVQLLCEQEMAELRSMGINGAREAQLEPAHRAIARQPGERTALLFANETLSYGELNARANRLAHHLMERGVGPEVLVGICMERSVEMIVSILAVLKAGGAYLPLDPEYPAQRLAYMVADSGIALLLTHRATQGCIAPTASLCVLEVEQLALQARPESEPCVAVHGESVAYVIYTSGSTGQPKGAAVRHDALSSCMAWMQRSYQLEEADTVLHKAQFGFDVSCWEIFWPLTSGARLVVANPGDHRDPARIVELIERHQITTMNFVPAMLQAFLAHPGIEAHTRLKHLIVGERRCRRRRRKKRLRG</sequence>
<dbReference type="EMBL" id="CP060783">
    <property type="protein sequence ID" value="QNP48174.1"/>
    <property type="molecule type" value="Genomic_DNA"/>
</dbReference>
<dbReference type="InterPro" id="IPR020845">
    <property type="entry name" value="AMP-binding_CS"/>
</dbReference>
<dbReference type="FunFam" id="3.40.50.980:FF:000001">
    <property type="entry name" value="Non-ribosomal peptide synthetase"/>
    <property type="match status" value="1"/>
</dbReference>
<feature type="domain" description="Condensation" evidence="2">
    <location>
        <begin position="26"/>
        <end position="98"/>
    </location>
</feature>
<dbReference type="InterPro" id="IPR000873">
    <property type="entry name" value="AMP-dep_synth/lig_dom"/>
</dbReference>
<organism evidence="3 4">
    <name type="scientific">Diaphorobacter aerolatus</name>
    <dbReference type="NCBI Taxonomy" id="1288495"/>
    <lineage>
        <taxon>Bacteria</taxon>
        <taxon>Pseudomonadati</taxon>
        <taxon>Pseudomonadota</taxon>
        <taxon>Betaproteobacteria</taxon>
        <taxon>Burkholderiales</taxon>
        <taxon>Comamonadaceae</taxon>
        <taxon>Diaphorobacter</taxon>
    </lineage>
</organism>
<dbReference type="Pfam" id="PF00668">
    <property type="entry name" value="Condensation"/>
    <property type="match status" value="1"/>
</dbReference>
<feature type="domain" description="AMP-dependent synthetase/ligase" evidence="1">
    <location>
        <begin position="116"/>
        <end position="377"/>
    </location>
</feature>
<proteinExistence type="predicted"/>
<dbReference type="AlphaFoldDB" id="A0A7H0GIQ8"/>
<dbReference type="Gene3D" id="3.30.559.30">
    <property type="entry name" value="Nonribosomal peptide synthetase, condensation domain"/>
    <property type="match status" value="1"/>
</dbReference>
<dbReference type="SUPFAM" id="SSF56801">
    <property type="entry name" value="Acetyl-CoA synthetase-like"/>
    <property type="match status" value="1"/>
</dbReference>
<dbReference type="PANTHER" id="PTHR45527">
    <property type="entry name" value="NONRIBOSOMAL PEPTIDE SYNTHETASE"/>
    <property type="match status" value="1"/>
</dbReference>
<dbReference type="KEGG" id="daer:H9K75_19455"/>
<accession>A0A7H0GIQ8</accession>
<name>A0A7H0GIQ8_9BURK</name>
<dbReference type="Gene3D" id="3.40.50.980">
    <property type="match status" value="2"/>
</dbReference>
<dbReference type="GO" id="GO:0031177">
    <property type="term" value="F:phosphopantetheine binding"/>
    <property type="evidence" value="ECO:0007669"/>
    <property type="project" value="TreeGrafter"/>
</dbReference>
<dbReference type="SUPFAM" id="SSF52777">
    <property type="entry name" value="CoA-dependent acyltransferases"/>
    <property type="match status" value="1"/>
</dbReference>
<evidence type="ECO:0000259" key="2">
    <source>
        <dbReference type="Pfam" id="PF00668"/>
    </source>
</evidence>
<dbReference type="GO" id="GO:0005829">
    <property type="term" value="C:cytosol"/>
    <property type="evidence" value="ECO:0007669"/>
    <property type="project" value="TreeGrafter"/>
</dbReference>
<dbReference type="InterPro" id="IPR001242">
    <property type="entry name" value="Condensation_dom"/>
</dbReference>
<evidence type="ECO:0000313" key="3">
    <source>
        <dbReference type="EMBL" id="QNP48174.1"/>
    </source>
</evidence>
<protein>
    <submittedName>
        <fullName evidence="3">AMP-binding protein</fullName>
    </submittedName>
</protein>
<gene>
    <name evidence="3" type="ORF">H9K75_19455</name>
</gene>
<evidence type="ECO:0000259" key="1">
    <source>
        <dbReference type="Pfam" id="PF00501"/>
    </source>
</evidence>
<dbReference type="PROSITE" id="PS00455">
    <property type="entry name" value="AMP_BINDING"/>
    <property type="match status" value="1"/>
</dbReference>
<dbReference type="PANTHER" id="PTHR45527:SF1">
    <property type="entry name" value="FATTY ACID SYNTHASE"/>
    <property type="match status" value="1"/>
</dbReference>
<dbReference type="GO" id="GO:0003824">
    <property type="term" value="F:catalytic activity"/>
    <property type="evidence" value="ECO:0007669"/>
    <property type="project" value="InterPro"/>
</dbReference>
<evidence type="ECO:0000313" key="4">
    <source>
        <dbReference type="Proteomes" id="UP000516028"/>
    </source>
</evidence>
<dbReference type="GO" id="GO:0043041">
    <property type="term" value="P:amino acid activation for nonribosomal peptide biosynthetic process"/>
    <property type="evidence" value="ECO:0007669"/>
    <property type="project" value="TreeGrafter"/>
</dbReference>
<keyword evidence="4" id="KW-1185">Reference proteome</keyword>
<dbReference type="GO" id="GO:0044550">
    <property type="term" value="P:secondary metabolite biosynthetic process"/>
    <property type="evidence" value="ECO:0007669"/>
    <property type="project" value="TreeGrafter"/>
</dbReference>
<reference evidence="3 4" key="1">
    <citation type="submission" date="2020-08" db="EMBL/GenBank/DDBJ databases">
        <title>Genome sequence of Diaphorobacter aerolatus KACC 16536T.</title>
        <authorList>
            <person name="Hyun D.-W."/>
            <person name="Bae J.-W."/>
        </authorList>
    </citation>
    <scope>NUCLEOTIDE SEQUENCE [LARGE SCALE GENOMIC DNA]</scope>
    <source>
        <strain evidence="3 4">KACC 16536</strain>
    </source>
</reference>